<feature type="transmembrane region" description="Helical" evidence="15">
    <location>
        <begin position="143"/>
        <end position="160"/>
    </location>
</feature>
<keyword evidence="9 15" id="KW-1133">Transmembrane helix</keyword>
<gene>
    <name evidence="16" type="ORF">METZ01_LOCUS17714</name>
</gene>
<dbReference type="EC" id="2.7.8.8" evidence="4"/>
<evidence type="ECO:0000256" key="7">
    <source>
        <dbReference type="ARBA" id="ARBA00022679"/>
    </source>
</evidence>
<evidence type="ECO:0000256" key="10">
    <source>
        <dbReference type="ARBA" id="ARBA00023098"/>
    </source>
</evidence>
<feature type="transmembrane region" description="Helical" evidence="15">
    <location>
        <begin position="206"/>
        <end position="223"/>
    </location>
</feature>
<dbReference type="GO" id="GO:0012505">
    <property type="term" value="C:endomembrane system"/>
    <property type="evidence" value="ECO:0007669"/>
    <property type="project" value="UniProtKB-SubCell"/>
</dbReference>
<evidence type="ECO:0000256" key="4">
    <source>
        <dbReference type="ARBA" id="ARBA00013174"/>
    </source>
</evidence>
<evidence type="ECO:0000256" key="11">
    <source>
        <dbReference type="ARBA" id="ARBA00023136"/>
    </source>
</evidence>
<keyword evidence="10" id="KW-0443">Lipid metabolism</keyword>
<keyword evidence="6" id="KW-0444">Lipid biosynthesis</keyword>
<keyword evidence="7" id="KW-0808">Transferase</keyword>
<dbReference type="GO" id="GO:0008654">
    <property type="term" value="P:phospholipid biosynthetic process"/>
    <property type="evidence" value="ECO:0007669"/>
    <property type="project" value="UniProtKB-KW"/>
</dbReference>
<dbReference type="InterPro" id="IPR050324">
    <property type="entry name" value="CDP-alcohol_PTase-I"/>
</dbReference>
<dbReference type="InterPro" id="IPR043130">
    <property type="entry name" value="CDP-OH_PTrfase_TM_dom"/>
</dbReference>
<dbReference type="Gene3D" id="1.20.120.1760">
    <property type="match status" value="1"/>
</dbReference>
<evidence type="ECO:0000256" key="12">
    <source>
        <dbReference type="ARBA" id="ARBA00023209"/>
    </source>
</evidence>
<protein>
    <recommendedName>
        <fullName evidence="5">CDP-diacylglycerol--serine O-phosphatidyltransferase</fullName>
        <ecNumber evidence="4">2.7.8.8</ecNumber>
    </recommendedName>
    <alternativeName>
        <fullName evidence="14">Phosphatidylserine synthase</fullName>
    </alternativeName>
</protein>
<feature type="transmembrane region" description="Helical" evidence="15">
    <location>
        <begin position="89"/>
        <end position="108"/>
    </location>
</feature>
<organism evidence="16">
    <name type="scientific">marine metagenome</name>
    <dbReference type="NCBI Taxonomy" id="408172"/>
    <lineage>
        <taxon>unclassified sequences</taxon>
        <taxon>metagenomes</taxon>
        <taxon>ecological metagenomes</taxon>
    </lineage>
</organism>
<dbReference type="AlphaFoldDB" id="A0A381PD47"/>
<keyword evidence="8 15" id="KW-0812">Transmembrane</keyword>
<sequence>MSDEGPKLEAVDDVQSGVDRRRRGILLLPNLITTGALFSGFYAIVAGMNGRFIAAALAIYVAAVLDTLDGRVARWTRTESPFGAQYDSLSDMVAFGVAPALVVFEWGLAALGQFGWVVTFIYMASAALRLARFNTSGDLNTFTGLPSPAAAGLVASAAWVGSSGDGLEPSLLAITMMTFITLLAGLLMVSNFAYFSPKRFGLKGRVPFITFVVLVMGFAVVLVDPPLVLLLVGTTYAMSGPCVACYRWIRNS</sequence>
<dbReference type="PANTHER" id="PTHR14269">
    <property type="entry name" value="CDP-DIACYLGLYCEROL--GLYCEROL-3-PHOSPHATE 3-PHOSPHATIDYLTRANSFERASE-RELATED"/>
    <property type="match status" value="1"/>
</dbReference>
<feature type="transmembrane region" description="Helical" evidence="15">
    <location>
        <begin position="172"/>
        <end position="194"/>
    </location>
</feature>
<dbReference type="PANTHER" id="PTHR14269:SF61">
    <property type="entry name" value="CDP-DIACYLGLYCEROL--SERINE O-PHOSPHATIDYLTRANSFERASE"/>
    <property type="match status" value="1"/>
</dbReference>
<keyword evidence="13" id="KW-1208">Phospholipid metabolism</keyword>
<dbReference type="InterPro" id="IPR004533">
    <property type="entry name" value="CDP-diaglyc--ser_O-PTrfase"/>
</dbReference>
<evidence type="ECO:0000256" key="2">
    <source>
        <dbReference type="ARBA" id="ARBA00004127"/>
    </source>
</evidence>
<evidence type="ECO:0000256" key="3">
    <source>
        <dbReference type="ARBA" id="ARBA00010441"/>
    </source>
</evidence>
<evidence type="ECO:0000256" key="8">
    <source>
        <dbReference type="ARBA" id="ARBA00022692"/>
    </source>
</evidence>
<comment type="subcellular location">
    <subcellularLocation>
        <location evidence="2">Endomembrane system</location>
        <topology evidence="2">Multi-pass membrane protein</topology>
    </subcellularLocation>
</comment>
<evidence type="ECO:0000256" key="15">
    <source>
        <dbReference type="SAM" id="Phobius"/>
    </source>
</evidence>
<evidence type="ECO:0000256" key="14">
    <source>
        <dbReference type="ARBA" id="ARBA00032361"/>
    </source>
</evidence>
<keyword evidence="12" id="KW-0594">Phospholipid biosynthesis</keyword>
<evidence type="ECO:0000256" key="9">
    <source>
        <dbReference type="ARBA" id="ARBA00022989"/>
    </source>
</evidence>
<dbReference type="GO" id="GO:0003882">
    <property type="term" value="F:CDP-diacylglycerol-serine O-phosphatidyltransferase activity"/>
    <property type="evidence" value="ECO:0007669"/>
    <property type="project" value="UniProtKB-EC"/>
</dbReference>
<accession>A0A381PD47</accession>
<dbReference type="InterPro" id="IPR000462">
    <property type="entry name" value="CDP-OH_P_trans"/>
</dbReference>
<proteinExistence type="inferred from homology"/>
<comment type="similarity">
    <text evidence="3">Belongs to the CDP-alcohol phosphatidyltransferase class-I family.</text>
</comment>
<dbReference type="NCBIfam" id="TIGR00473">
    <property type="entry name" value="pssA"/>
    <property type="match status" value="1"/>
</dbReference>
<dbReference type="InterPro" id="IPR048254">
    <property type="entry name" value="CDP_ALCOHOL_P_TRANSF_CS"/>
</dbReference>
<keyword evidence="11 15" id="KW-0472">Membrane</keyword>
<comment type="catalytic activity">
    <reaction evidence="1">
        <text>a CDP-1,2-diacyl-sn-glycerol + L-serine = a 1,2-diacyl-sn-glycero-3-phospho-L-serine + CMP + H(+)</text>
        <dbReference type="Rhea" id="RHEA:16913"/>
        <dbReference type="ChEBI" id="CHEBI:15378"/>
        <dbReference type="ChEBI" id="CHEBI:33384"/>
        <dbReference type="ChEBI" id="CHEBI:57262"/>
        <dbReference type="ChEBI" id="CHEBI:58332"/>
        <dbReference type="ChEBI" id="CHEBI:60377"/>
        <dbReference type="EC" id="2.7.8.8"/>
    </reaction>
</comment>
<feature type="transmembrane region" description="Helical" evidence="15">
    <location>
        <begin position="229"/>
        <end position="249"/>
    </location>
</feature>
<evidence type="ECO:0000256" key="5">
    <source>
        <dbReference type="ARBA" id="ARBA00017171"/>
    </source>
</evidence>
<evidence type="ECO:0000256" key="13">
    <source>
        <dbReference type="ARBA" id="ARBA00023264"/>
    </source>
</evidence>
<feature type="transmembrane region" description="Helical" evidence="15">
    <location>
        <begin position="25"/>
        <end position="45"/>
    </location>
</feature>
<reference evidence="16" key="1">
    <citation type="submission" date="2018-05" db="EMBL/GenBank/DDBJ databases">
        <authorList>
            <person name="Lanie J.A."/>
            <person name="Ng W.-L."/>
            <person name="Kazmierczak K.M."/>
            <person name="Andrzejewski T.M."/>
            <person name="Davidsen T.M."/>
            <person name="Wayne K.J."/>
            <person name="Tettelin H."/>
            <person name="Glass J.I."/>
            <person name="Rusch D."/>
            <person name="Podicherti R."/>
            <person name="Tsui H.-C.T."/>
            <person name="Winkler M.E."/>
        </authorList>
    </citation>
    <scope>NUCLEOTIDE SEQUENCE</scope>
</reference>
<dbReference type="GO" id="GO:0016020">
    <property type="term" value="C:membrane"/>
    <property type="evidence" value="ECO:0007669"/>
    <property type="project" value="InterPro"/>
</dbReference>
<dbReference type="EMBL" id="UINC01000944">
    <property type="protein sequence ID" value="SUZ64860.1"/>
    <property type="molecule type" value="Genomic_DNA"/>
</dbReference>
<name>A0A381PD47_9ZZZZ</name>
<evidence type="ECO:0000256" key="6">
    <source>
        <dbReference type="ARBA" id="ARBA00022516"/>
    </source>
</evidence>
<evidence type="ECO:0000256" key="1">
    <source>
        <dbReference type="ARBA" id="ARBA00000287"/>
    </source>
</evidence>
<dbReference type="Pfam" id="PF01066">
    <property type="entry name" value="CDP-OH_P_transf"/>
    <property type="match status" value="1"/>
</dbReference>
<dbReference type="PROSITE" id="PS00379">
    <property type="entry name" value="CDP_ALCOHOL_P_TRANSF"/>
    <property type="match status" value="1"/>
</dbReference>
<evidence type="ECO:0000313" key="16">
    <source>
        <dbReference type="EMBL" id="SUZ64860.1"/>
    </source>
</evidence>